<accession>A0A1X7BYG8</accession>
<keyword evidence="1" id="KW-1133">Transmembrane helix</keyword>
<evidence type="ECO:0000313" key="2">
    <source>
        <dbReference type="EMBL" id="SMC14746.1"/>
    </source>
</evidence>
<dbReference type="AlphaFoldDB" id="A0A1X7BYG8"/>
<protein>
    <recommendedName>
        <fullName evidence="4">SxtJ</fullName>
    </recommendedName>
</protein>
<dbReference type="InterPro" id="IPR045781">
    <property type="entry name" value="SxtJ"/>
</dbReference>
<dbReference type="EMBL" id="FWXB01000047">
    <property type="protein sequence ID" value="SMC14746.1"/>
    <property type="molecule type" value="Genomic_DNA"/>
</dbReference>
<organism evidence="2 3">
    <name type="scientific">Roseovarius aestuarii</name>
    <dbReference type="NCBI Taxonomy" id="475083"/>
    <lineage>
        <taxon>Bacteria</taxon>
        <taxon>Pseudomonadati</taxon>
        <taxon>Pseudomonadota</taxon>
        <taxon>Alphaproteobacteria</taxon>
        <taxon>Rhodobacterales</taxon>
        <taxon>Roseobacteraceae</taxon>
        <taxon>Roseovarius</taxon>
    </lineage>
</organism>
<feature type="transmembrane region" description="Helical" evidence="1">
    <location>
        <begin position="18"/>
        <end position="35"/>
    </location>
</feature>
<reference evidence="2 3" key="1">
    <citation type="submission" date="2017-03" db="EMBL/GenBank/DDBJ databases">
        <authorList>
            <person name="Afonso C.L."/>
            <person name="Miller P.J."/>
            <person name="Scott M.A."/>
            <person name="Spackman E."/>
            <person name="Goraichik I."/>
            <person name="Dimitrov K.M."/>
            <person name="Suarez D.L."/>
            <person name="Swayne D.E."/>
        </authorList>
    </citation>
    <scope>NUCLEOTIDE SEQUENCE [LARGE SCALE GENOMIC DNA]</scope>
    <source>
        <strain evidence="2 3">CECT 7745</strain>
    </source>
</reference>
<dbReference type="OrthoDB" id="7375605at2"/>
<feature type="transmembrane region" description="Helical" evidence="1">
    <location>
        <begin position="42"/>
        <end position="62"/>
    </location>
</feature>
<gene>
    <name evidence="2" type="ORF">ROA7745_04616</name>
</gene>
<name>A0A1X7BYG8_9RHOB</name>
<dbReference type="Proteomes" id="UP000193224">
    <property type="component" value="Unassembled WGS sequence"/>
</dbReference>
<sequence>MSDHASNVSVEMGSERNFGVVFAIVFAIIALWPLIGGGGIRIWAATIAVICLALAFIAPAALKWPNWLWFKFGMVLGAIVAPVVMALVFLTTFVTIGGIMRLFGKDLLGQKLDPEAQTYWIERTDLPNSMKNQF</sequence>
<evidence type="ECO:0000313" key="3">
    <source>
        <dbReference type="Proteomes" id="UP000193224"/>
    </source>
</evidence>
<evidence type="ECO:0000256" key="1">
    <source>
        <dbReference type="SAM" id="Phobius"/>
    </source>
</evidence>
<keyword evidence="3" id="KW-1185">Reference proteome</keyword>
<feature type="transmembrane region" description="Helical" evidence="1">
    <location>
        <begin position="74"/>
        <end position="103"/>
    </location>
</feature>
<keyword evidence="1" id="KW-0812">Transmembrane</keyword>
<dbReference type="Pfam" id="PF19588">
    <property type="entry name" value="SxtJ"/>
    <property type="match status" value="1"/>
</dbReference>
<proteinExistence type="predicted"/>
<keyword evidence="1" id="KW-0472">Membrane</keyword>
<evidence type="ECO:0008006" key="4">
    <source>
        <dbReference type="Google" id="ProtNLM"/>
    </source>
</evidence>